<sequence>MSLTNISSAQWNPTDKRYKVYEQETLLGAGEELWREAAAALMRWKVKTRSGFTIKPESTVALGARPKLSVTIGPVTIDEPIEVCDVLVSPERIGYAYKTLEGHPIDGEEAFILHKRGDKVYLIIRSLSAPAAKGEWSKRFAMLSAAQKAVRARYRQALAPQQNLSPLGKLLRSECD</sequence>
<organism evidence="2 3">
    <name type="scientific">Glutamicibacter uratoxydans</name>
    <name type="common">Arthrobacter uratoxydans</name>
    <dbReference type="NCBI Taxonomy" id="43667"/>
    <lineage>
        <taxon>Bacteria</taxon>
        <taxon>Bacillati</taxon>
        <taxon>Actinomycetota</taxon>
        <taxon>Actinomycetes</taxon>
        <taxon>Micrococcales</taxon>
        <taxon>Micrococcaceae</taxon>
        <taxon>Glutamicibacter</taxon>
    </lineage>
</organism>
<feature type="domain" description="DUF1990" evidence="1">
    <location>
        <begin position="14"/>
        <end position="156"/>
    </location>
</feature>
<name>A0A4Y4DNY5_GLUUR</name>
<evidence type="ECO:0000259" key="1">
    <source>
        <dbReference type="Pfam" id="PF09348"/>
    </source>
</evidence>
<dbReference type="RefSeq" id="WP_141365687.1">
    <property type="nucleotide sequence ID" value="NZ_BAAAJL010000010.1"/>
</dbReference>
<protein>
    <recommendedName>
        <fullName evidence="1">DUF1990 domain-containing protein</fullName>
    </recommendedName>
</protein>
<dbReference type="PANTHER" id="PTHR34202">
    <property type="entry name" value="UPF0548 PROTEIN"/>
    <property type="match status" value="1"/>
</dbReference>
<accession>A0A4Y4DNY5</accession>
<dbReference type="EMBL" id="BJNY01000015">
    <property type="protein sequence ID" value="GED07029.1"/>
    <property type="molecule type" value="Genomic_DNA"/>
</dbReference>
<proteinExistence type="predicted"/>
<dbReference type="OrthoDB" id="120660at2"/>
<dbReference type="Pfam" id="PF09348">
    <property type="entry name" value="DUF1990"/>
    <property type="match status" value="1"/>
</dbReference>
<dbReference type="InterPro" id="IPR018960">
    <property type="entry name" value="DUF1990"/>
</dbReference>
<evidence type="ECO:0000313" key="2">
    <source>
        <dbReference type="EMBL" id="GED07029.1"/>
    </source>
</evidence>
<dbReference type="InterPro" id="IPR014457">
    <property type="entry name" value="UCP010260"/>
</dbReference>
<dbReference type="Proteomes" id="UP000316612">
    <property type="component" value="Unassembled WGS sequence"/>
</dbReference>
<keyword evidence="3" id="KW-1185">Reference proteome</keyword>
<reference evidence="2 3" key="1">
    <citation type="submission" date="2019-06" db="EMBL/GenBank/DDBJ databases">
        <title>Whole genome shotgun sequence of Glutamicibacter uratoxydans NBRC 15515.</title>
        <authorList>
            <person name="Hosoyama A."/>
            <person name="Uohara A."/>
            <person name="Ohji S."/>
            <person name="Ichikawa N."/>
        </authorList>
    </citation>
    <scope>NUCLEOTIDE SEQUENCE [LARGE SCALE GENOMIC DNA]</scope>
    <source>
        <strain evidence="2 3">NBRC 15515</strain>
    </source>
</reference>
<comment type="caution">
    <text evidence="2">The sequence shown here is derived from an EMBL/GenBank/DDBJ whole genome shotgun (WGS) entry which is preliminary data.</text>
</comment>
<dbReference type="PIRSF" id="PIRSF010260">
    <property type="entry name" value="UCP010260"/>
    <property type="match status" value="1"/>
</dbReference>
<dbReference type="AlphaFoldDB" id="A0A4Y4DNY5"/>
<evidence type="ECO:0000313" key="3">
    <source>
        <dbReference type="Proteomes" id="UP000316612"/>
    </source>
</evidence>
<gene>
    <name evidence="2" type="ORF">AUR04nite_25610</name>
</gene>
<dbReference type="PANTHER" id="PTHR34202:SF1">
    <property type="entry name" value="UPF0548 PROTEIN"/>
    <property type="match status" value="1"/>
</dbReference>